<evidence type="ECO:0000313" key="2">
    <source>
        <dbReference type="EMBL" id="MPN56513.1"/>
    </source>
</evidence>
<dbReference type="Gene3D" id="3.40.190.290">
    <property type="match status" value="1"/>
</dbReference>
<dbReference type="InterPro" id="IPR005119">
    <property type="entry name" value="LysR_subst-bd"/>
</dbReference>
<feature type="domain" description="LysR substrate-binding" evidence="1">
    <location>
        <begin position="22"/>
        <end position="105"/>
    </location>
</feature>
<dbReference type="SUPFAM" id="SSF53850">
    <property type="entry name" value="Periplasmic binding protein-like II"/>
    <property type="match status" value="1"/>
</dbReference>
<sequence>MLRAHRLIAVADSGHRSNISMGILAGQDVMTVDSMSAKIQAQLRGLGAGFLPEPSVRSYVNAGHLVERAVQRPQRTVRLSYVWGRSTQRAPGKALQWWLEQLRSKATQRSLLENHHHF</sequence>
<evidence type="ECO:0000259" key="1">
    <source>
        <dbReference type="Pfam" id="PF03466"/>
    </source>
</evidence>
<dbReference type="AlphaFoldDB" id="A0A645JAH2"/>
<comment type="caution">
    <text evidence="2">The sequence shown here is derived from an EMBL/GenBank/DDBJ whole genome shotgun (WGS) entry which is preliminary data.</text>
</comment>
<reference evidence="2" key="1">
    <citation type="submission" date="2019-08" db="EMBL/GenBank/DDBJ databases">
        <authorList>
            <person name="Kucharzyk K."/>
            <person name="Murdoch R.W."/>
            <person name="Higgins S."/>
            <person name="Loffler F."/>
        </authorList>
    </citation>
    <scope>NUCLEOTIDE SEQUENCE</scope>
</reference>
<dbReference type="Pfam" id="PF03466">
    <property type="entry name" value="LysR_substrate"/>
    <property type="match status" value="1"/>
</dbReference>
<name>A0A645JAH2_9ZZZZ</name>
<protein>
    <recommendedName>
        <fullName evidence="1">LysR substrate-binding domain-containing protein</fullName>
    </recommendedName>
</protein>
<accession>A0A645JAH2</accession>
<proteinExistence type="predicted"/>
<organism evidence="2">
    <name type="scientific">bioreactor metagenome</name>
    <dbReference type="NCBI Taxonomy" id="1076179"/>
    <lineage>
        <taxon>unclassified sequences</taxon>
        <taxon>metagenomes</taxon>
        <taxon>ecological metagenomes</taxon>
    </lineage>
</organism>
<dbReference type="EMBL" id="VSSQ01126929">
    <property type="protein sequence ID" value="MPN56513.1"/>
    <property type="molecule type" value="Genomic_DNA"/>
</dbReference>
<gene>
    <name evidence="2" type="ORF">SDC9_204203</name>
</gene>